<organism evidence="1 2">
    <name type="scientific">Cricetulus griseus</name>
    <name type="common">Chinese hamster</name>
    <name type="synonym">Cricetulus barabensis griseus</name>
    <dbReference type="NCBI Taxonomy" id="10029"/>
    <lineage>
        <taxon>Eukaryota</taxon>
        <taxon>Metazoa</taxon>
        <taxon>Chordata</taxon>
        <taxon>Craniata</taxon>
        <taxon>Vertebrata</taxon>
        <taxon>Euteleostomi</taxon>
        <taxon>Mammalia</taxon>
        <taxon>Eutheria</taxon>
        <taxon>Euarchontoglires</taxon>
        <taxon>Glires</taxon>
        <taxon>Rodentia</taxon>
        <taxon>Myomorpha</taxon>
        <taxon>Muroidea</taxon>
        <taxon>Cricetidae</taxon>
        <taxon>Cricetinae</taxon>
        <taxon>Cricetulus</taxon>
    </lineage>
</organism>
<dbReference type="Proteomes" id="UP000001075">
    <property type="component" value="Unassembled WGS sequence"/>
</dbReference>
<dbReference type="EMBL" id="JH001483">
    <property type="protein sequence ID" value="EGW12597.1"/>
    <property type="molecule type" value="Genomic_DNA"/>
</dbReference>
<protein>
    <submittedName>
        <fullName evidence="1">Uncharacterized protein</fullName>
    </submittedName>
</protein>
<gene>
    <name evidence="1" type="ORF">I79_019697</name>
</gene>
<evidence type="ECO:0000313" key="2">
    <source>
        <dbReference type="Proteomes" id="UP000001075"/>
    </source>
</evidence>
<proteinExistence type="predicted"/>
<sequence length="62" mass="7012">MKIKLRQFTKGGSKSDLWSKAVQTVEPTDKEAPITGWMNPTHHRQASMHACTLVTSIANWFL</sequence>
<name>G3I840_CRIGR</name>
<accession>G3I840</accession>
<reference evidence="2" key="1">
    <citation type="journal article" date="2011" name="Nat. Biotechnol.">
        <title>The genomic sequence of the Chinese hamster ovary (CHO)-K1 cell line.</title>
        <authorList>
            <person name="Xu X."/>
            <person name="Nagarajan H."/>
            <person name="Lewis N.E."/>
            <person name="Pan S."/>
            <person name="Cai Z."/>
            <person name="Liu X."/>
            <person name="Chen W."/>
            <person name="Xie M."/>
            <person name="Wang W."/>
            <person name="Hammond S."/>
            <person name="Andersen M.R."/>
            <person name="Neff N."/>
            <person name="Passarelli B."/>
            <person name="Koh W."/>
            <person name="Fan H.C."/>
            <person name="Wang J."/>
            <person name="Gui Y."/>
            <person name="Lee K.H."/>
            <person name="Betenbaugh M.J."/>
            <person name="Quake S.R."/>
            <person name="Famili I."/>
            <person name="Palsson B.O."/>
            <person name="Wang J."/>
        </authorList>
    </citation>
    <scope>NUCLEOTIDE SEQUENCE [LARGE SCALE GENOMIC DNA]</scope>
    <source>
        <strain evidence="2">CHO K1 cell line</strain>
    </source>
</reference>
<dbReference type="AlphaFoldDB" id="G3I840"/>
<dbReference type="InParanoid" id="G3I840"/>
<evidence type="ECO:0000313" key="1">
    <source>
        <dbReference type="EMBL" id="EGW12597.1"/>
    </source>
</evidence>